<keyword evidence="6 8" id="KW-1133">Transmembrane helix</keyword>
<dbReference type="Pfam" id="PF06146">
    <property type="entry name" value="PsiE"/>
    <property type="match status" value="1"/>
</dbReference>
<dbReference type="InterPro" id="IPR009315">
    <property type="entry name" value="P_starv_induced_PsiE"/>
</dbReference>
<evidence type="ECO:0000256" key="6">
    <source>
        <dbReference type="ARBA" id="ARBA00022989"/>
    </source>
</evidence>
<protein>
    <recommendedName>
        <fullName evidence="3">Protein PsiE</fullName>
    </recommendedName>
</protein>
<evidence type="ECO:0000256" key="1">
    <source>
        <dbReference type="ARBA" id="ARBA00004429"/>
    </source>
</evidence>
<evidence type="ECO:0000256" key="4">
    <source>
        <dbReference type="ARBA" id="ARBA00022475"/>
    </source>
</evidence>
<proteinExistence type="inferred from homology"/>
<name>A0ABT8GRX6_9BACL</name>
<dbReference type="NCBIfam" id="NF002765">
    <property type="entry name" value="PRK02833.1-3"/>
    <property type="match status" value="1"/>
</dbReference>
<feature type="transmembrane region" description="Helical" evidence="8">
    <location>
        <begin position="12"/>
        <end position="37"/>
    </location>
</feature>
<dbReference type="Proteomes" id="UP001172743">
    <property type="component" value="Unassembled WGS sequence"/>
</dbReference>
<accession>A0ABT8GRX6</accession>
<evidence type="ECO:0000256" key="8">
    <source>
        <dbReference type="SAM" id="Phobius"/>
    </source>
</evidence>
<feature type="transmembrane region" description="Helical" evidence="8">
    <location>
        <begin position="86"/>
        <end position="104"/>
    </location>
</feature>
<feature type="transmembrane region" description="Helical" evidence="8">
    <location>
        <begin position="57"/>
        <end position="79"/>
    </location>
</feature>
<comment type="caution">
    <text evidence="9">The sequence shown here is derived from an EMBL/GenBank/DDBJ whole genome shotgun (WGS) entry which is preliminary data.</text>
</comment>
<dbReference type="RefSeq" id="WP_301138380.1">
    <property type="nucleotide sequence ID" value="NZ_JAUHTQ010000007.1"/>
</dbReference>
<organism evidence="9 10">
    <name type="scientific">Ureibacillus aquaedulcis</name>
    <dbReference type="NCBI Taxonomy" id="3058421"/>
    <lineage>
        <taxon>Bacteria</taxon>
        <taxon>Bacillati</taxon>
        <taxon>Bacillota</taxon>
        <taxon>Bacilli</taxon>
        <taxon>Bacillales</taxon>
        <taxon>Caryophanaceae</taxon>
        <taxon>Ureibacillus</taxon>
    </lineage>
</organism>
<dbReference type="InterPro" id="IPR020948">
    <property type="entry name" value="P_starv_induced_PsiE-like"/>
</dbReference>
<evidence type="ECO:0000256" key="2">
    <source>
        <dbReference type="ARBA" id="ARBA00005632"/>
    </source>
</evidence>
<keyword evidence="4" id="KW-1003">Cell membrane</keyword>
<evidence type="ECO:0000313" key="9">
    <source>
        <dbReference type="EMBL" id="MDN4494071.1"/>
    </source>
</evidence>
<sequence>MNKAQWKIAIKFFPTALQWFLNSCLIMLAFILSFLLLKEILEFFKILLTGSSNDYTLILANILLFFLYFEFITMIVKYFKDDYHFPLRYFLYIGITAMVRLIIVEHEHPLDTLIFTLVILILIICYFIINITPLERPKRSQLFSKNHEN</sequence>
<gene>
    <name evidence="9" type="primary">psiE</name>
    <name evidence="9" type="ORF">QYB95_11020</name>
</gene>
<comment type="subcellular location">
    <subcellularLocation>
        <location evidence="1">Cell inner membrane</location>
        <topology evidence="1">Multi-pass membrane protein</topology>
    </subcellularLocation>
</comment>
<evidence type="ECO:0000313" key="10">
    <source>
        <dbReference type="Proteomes" id="UP001172743"/>
    </source>
</evidence>
<reference evidence="9" key="1">
    <citation type="submission" date="2023-07" db="EMBL/GenBank/DDBJ databases">
        <title>Ureibacillus sp. isolated from freshwater well.</title>
        <authorList>
            <person name="Kirdat K."/>
            <person name="Bhatt A."/>
            <person name="Teware R."/>
            <person name="Bhavsar Y."/>
            <person name="Yadav A."/>
        </authorList>
    </citation>
    <scope>NUCLEOTIDE SEQUENCE</scope>
    <source>
        <strain evidence="9">BA0131</strain>
    </source>
</reference>
<dbReference type="EMBL" id="JAUHTQ010000007">
    <property type="protein sequence ID" value="MDN4494071.1"/>
    <property type="molecule type" value="Genomic_DNA"/>
</dbReference>
<evidence type="ECO:0000256" key="7">
    <source>
        <dbReference type="ARBA" id="ARBA00023136"/>
    </source>
</evidence>
<keyword evidence="7 8" id="KW-0472">Membrane</keyword>
<keyword evidence="10" id="KW-1185">Reference proteome</keyword>
<evidence type="ECO:0000256" key="3">
    <source>
        <dbReference type="ARBA" id="ARBA00021903"/>
    </source>
</evidence>
<comment type="similarity">
    <text evidence="2">Belongs to the PsiE family.</text>
</comment>
<dbReference type="PANTHER" id="PTHR37819">
    <property type="entry name" value="PROTEIN PSIE"/>
    <property type="match status" value="1"/>
</dbReference>
<dbReference type="PANTHER" id="PTHR37819:SF1">
    <property type="entry name" value="PROTEIN PSIE"/>
    <property type="match status" value="1"/>
</dbReference>
<feature type="transmembrane region" description="Helical" evidence="8">
    <location>
        <begin position="110"/>
        <end position="129"/>
    </location>
</feature>
<evidence type="ECO:0000256" key="5">
    <source>
        <dbReference type="ARBA" id="ARBA00022692"/>
    </source>
</evidence>
<keyword evidence="5 8" id="KW-0812">Transmembrane</keyword>
<dbReference type="PIRSF" id="PIRSF029598">
    <property type="entry name" value="PsiE"/>
    <property type="match status" value="1"/>
</dbReference>